<keyword evidence="2" id="KW-1185">Reference proteome</keyword>
<dbReference type="EMBL" id="MU275908">
    <property type="protein sequence ID" value="KAI0047258.1"/>
    <property type="molecule type" value="Genomic_DNA"/>
</dbReference>
<evidence type="ECO:0000313" key="2">
    <source>
        <dbReference type="Proteomes" id="UP000814033"/>
    </source>
</evidence>
<gene>
    <name evidence="1" type="ORF">FA95DRAFT_1276526</name>
</gene>
<name>A0ACB8RUQ8_9AGAM</name>
<protein>
    <submittedName>
        <fullName evidence="1">Uncharacterized protein</fullName>
    </submittedName>
</protein>
<proteinExistence type="predicted"/>
<evidence type="ECO:0000313" key="1">
    <source>
        <dbReference type="EMBL" id="KAI0047258.1"/>
    </source>
</evidence>
<dbReference type="Proteomes" id="UP000814033">
    <property type="component" value="Unassembled WGS sequence"/>
</dbReference>
<reference evidence="1" key="2">
    <citation type="journal article" date="2022" name="New Phytol.">
        <title>Evolutionary transition to the ectomycorrhizal habit in the genomes of a hyperdiverse lineage of mushroom-forming fungi.</title>
        <authorList>
            <person name="Looney B."/>
            <person name="Miyauchi S."/>
            <person name="Morin E."/>
            <person name="Drula E."/>
            <person name="Courty P.E."/>
            <person name="Kohler A."/>
            <person name="Kuo A."/>
            <person name="LaButti K."/>
            <person name="Pangilinan J."/>
            <person name="Lipzen A."/>
            <person name="Riley R."/>
            <person name="Andreopoulos W."/>
            <person name="He G."/>
            <person name="Johnson J."/>
            <person name="Nolan M."/>
            <person name="Tritt A."/>
            <person name="Barry K.W."/>
            <person name="Grigoriev I.V."/>
            <person name="Nagy L.G."/>
            <person name="Hibbett D."/>
            <person name="Henrissat B."/>
            <person name="Matheny P.B."/>
            <person name="Labbe J."/>
            <person name="Martin F.M."/>
        </authorList>
    </citation>
    <scope>NUCLEOTIDE SEQUENCE</scope>
    <source>
        <strain evidence="1">FP105234-sp</strain>
    </source>
</reference>
<reference evidence="1" key="1">
    <citation type="submission" date="2021-02" db="EMBL/GenBank/DDBJ databases">
        <authorList>
            <consortium name="DOE Joint Genome Institute"/>
            <person name="Ahrendt S."/>
            <person name="Looney B.P."/>
            <person name="Miyauchi S."/>
            <person name="Morin E."/>
            <person name="Drula E."/>
            <person name="Courty P.E."/>
            <person name="Chicoki N."/>
            <person name="Fauchery L."/>
            <person name="Kohler A."/>
            <person name="Kuo A."/>
            <person name="Labutti K."/>
            <person name="Pangilinan J."/>
            <person name="Lipzen A."/>
            <person name="Riley R."/>
            <person name="Andreopoulos W."/>
            <person name="He G."/>
            <person name="Johnson J."/>
            <person name="Barry K.W."/>
            <person name="Grigoriev I.V."/>
            <person name="Nagy L."/>
            <person name="Hibbett D."/>
            <person name="Henrissat B."/>
            <person name="Matheny P.B."/>
            <person name="Labbe J."/>
            <person name="Martin F."/>
        </authorList>
    </citation>
    <scope>NUCLEOTIDE SEQUENCE</scope>
    <source>
        <strain evidence="1">FP105234-sp</strain>
    </source>
</reference>
<sequence>MESPRHVHNAFIMAGGVPVIGLADSSSDVECVMQQTDLVGCSTSEGARNIFTGHIHTYIGYRTEISWTPQARGGPRAVARRNSEFAHLHHSEFAHLQHIQQPPRIRIRILRGTSILKYPNRDRATGWACEARGVVGCRCGWPVYNTFGWHGTVVGRVLGRTASSLGEPVVRSRIRGRDGAQGRRAGGPGAYRTTQHLHGGARVRVLSTCCARYIHRVGPYSW</sequence>
<accession>A0ACB8RUQ8</accession>
<comment type="caution">
    <text evidence="1">The sequence shown here is derived from an EMBL/GenBank/DDBJ whole genome shotgun (WGS) entry which is preliminary data.</text>
</comment>
<organism evidence="1 2">
    <name type="scientific">Auriscalpium vulgare</name>
    <dbReference type="NCBI Taxonomy" id="40419"/>
    <lineage>
        <taxon>Eukaryota</taxon>
        <taxon>Fungi</taxon>
        <taxon>Dikarya</taxon>
        <taxon>Basidiomycota</taxon>
        <taxon>Agaricomycotina</taxon>
        <taxon>Agaricomycetes</taxon>
        <taxon>Russulales</taxon>
        <taxon>Auriscalpiaceae</taxon>
        <taxon>Auriscalpium</taxon>
    </lineage>
</organism>